<dbReference type="EMBL" id="BLLF01003357">
    <property type="protein sequence ID" value="GFH27121.1"/>
    <property type="molecule type" value="Genomic_DNA"/>
</dbReference>
<protein>
    <submittedName>
        <fullName evidence="1">Uncharacterized protein</fullName>
    </submittedName>
</protein>
<dbReference type="Proteomes" id="UP000485058">
    <property type="component" value="Unassembled WGS sequence"/>
</dbReference>
<gene>
    <name evidence="1" type="ORF">HaLaN_25389</name>
</gene>
<sequence length="250" mass="26186">MRLITSVAPSAFTVTEYRDVIRRASDGLFLAVLGVTQAQSQAPQRFFQIGVYEDASTAAAARDCVALGLIGNPPLNKDISSYSLSQVAEAIIKARQYAAANMAVLTNAAVAACVDMALSNKVPHQQDSLHQVRLRVNTFLQQAQLQQGPSSAALVNTLISSAPAAGLAHSATSSIALPTLGTAGLFRAVISLHGHLLTVGERATALEAARLHDLAAIALHGAGAIPFLNQPAATYHYNSLLEVIDGLVQQ</sequence>
<proteinExistence type="predicted"/>
<dbReference type="AlphaFoldDB" id="A0A699ZXF1"/>
<name>A0A699ZXF1_HAELA</name>
<feature type="non-terminal residue" evidence="1">
    <location>
        <position position="250"/>
    </location>
</feature>
<evidence type="ECO:0000313" key="2">
    <source>
        <dbReference type="Proteomes" id="UP000485058"/>
    </source>
</evidence>
<accession>A0A699ZXF1</accession>
<keyword evidence="2" id="KW-1185">Reference proteome</keyword>
<comment type="caution">
    <text evidence="1">The sequence shown here is derived from an EMBL/GenBank/DDBJ whole genome shotgun (WGS) entry which is preliminary data.</text>
</comment>
<evidence type="ECO:0000313" key="1">
    <source>
        <dbReference type="EMBL" id="GFH27121.1"/>
    </source>
</evidence>
<reference evidence="1 2" key="1">
    <citation type="submission" date="2020-02" db="EMBL/GenBank/DDBJ databases">
        <title>Draft genome sequence of Haematococcus lacustris strain NIES-144.</title>
        <authorList>
            <person name="Morimoto D."/>
            <person name="Nakagawa S."/>
            <person name="Yoshida T."/>
            <person name="Sawayama S."/>
        </authorList>
    </citation>
    <scope>NUCLEOTIDE SEQUENCE [LARGE SCALE GENOMIC DNA]</scope>
    <source>
        <strain evidence="1 2">NIES-144</strain>
    </source>
</reference>
<organism evidence="1 2">
    <name type="scientific">Haematococcus lacustris</name>
    <name type="common">Green alga</name>
    <name type="synonym">Haematococcus pluvialis</name>
    <dbReference type="NCBI Taxonomy" id="44745"/>
    <lineage>
        <taxon>Eukaryota</taxon>
        <taxon>Viridiplantae</taxon>
        <taxon>Chlorophyta</taxon>
        <taxon>core chlorophytes</taxon>
        <taxon>Chlorophyceae</taxon>
        <taxon>CS clade</taxon>
        <taxon>Chlamydomonadales</taxon>
        <taxon>Haematococcaceae</taxon>
        <taxon>Haematococcus</taxon>
    </lineage>
</organism>